<reference evidence="9 10" key="1">
    <citation type="submission" date="2020-10" db="EMBL/GenBank/DDBJ databases">
        <title>Mouse Oral microbiota.</title>
        <authorList>
            <person name="Joseph S."/>
            <person name="Aduse-Opoku J."/>
        </authorList>
    </citation>
    <scope>NUCLEOTIDE SEQUENCE [LARGE SCALE GENOMIC DNA]</scope>
    <source>
        <strain evidence="9 10">19428wE5_W307</strain>
    </source>
</reference>
<keyword evidence="5 7" id="KW-0560">Oxidoreductase</keyword>
<evidence type="ECO:0000259" key="8">
    <source>
        <dbReference type="Pfam" id="PF00171"/>
    </source>
</evidence>
<dbReference type="PANTHER" id="PTHR11063:SF8">
    <property type="entry name" value="DELTA-1-PYRROLINE-5-CARBOXYLATE SYNTHASE"/>
    <property type="match status" value="1"/>
</dbReference>
<comment type="pathway">
    <text evidence="1 7">Amino-acid biosynthesis; L-proline biosynthesis; L-glutamate 5-semialdehyde from L-glutamate: step 2/2.</text>
</comment>
<dbReference type="EMBL" id="JADGLW010000011">
    <property type="protein sequence ID" value="MBF0754807.1"/>
    <property type="molecule type" value="Genomic_DNA"/>
</dbReference>
<dbReference type="EC" id="1.2.1.41" evidence="7"/>
<keyword evidence="2 7" id="KW-0028">Amino-acid biosynthesis</keyword>
<dbReference type="InterPro" id="IPR000965">
    <property type="entry name" value="GPR_dom"/>
</dbReference>
<dbReference type="GO" id="GO:0004350">
    <property type="term" value="F:glutamate-5-semialdehyde dehydrogenase activity"/>
    <property type="evidence" value="ECO:0007669"/>
    <property type="project" value="UniProtKB-EC"/>
</dbReference>
<name>A0ABR9Y0Y9_9STAP</name>
<evidence type="ECO:0000256" key="6">
    <source>
        <dbReference type="ARBA" id="ARBA00049024"/>
    </source>
</evidence>
<gene>
    <name evidence="7" type="primary">proA</name>
    <name evidence="9" type="ORF">IR135_11270</name>
</gene>
<evidence type="ECO:0000256" key="2">
    <source>
        <dbReference type="ARBA" id="ARBA00022605"/>
    </source>
</evidence>
<dbReference type="InterPro" id="IPR015590">
    <property type="entry name" value="Aldehyde_DH_dom"/>
</dbReference>
<comment type="function">
    <text evidence="7">Catalyzes the NADPH-dependent reduction of L-glutamate 5-phosphate into L-glutamate 5-semialdehyde and phosphate. The product spontaneously undergoes cyclization to form 1-pyrroline-5-carboxylate.</text>
</comment>
<evidence type="ECO:0000256" key="3">
    <source>
        <dbReference type="ARBA" id="ARBA00022650"/>
    </source>
</evidence>
<keyword evidence="7" id="KW-0963">Cytoplasm</keyword>
<evidence type="ECO:0000256" key="7">
    <source>
        <dbReference type="HAMAP-Rule" id="MF_00412"/>
    </source>
</evidence>
<dbReference type="NCBIfam" id="NF001221">
    <property type="entry name" value="PRK00197.1"/>
    <property type="match status" value="1"/>
</dbReference>
<protein>
    <recommendedName>
        <fullName evidence="7">Gamma-glutamyl phosphate reductase</fullName>
        <shortName evidence="7">GPR</shortName>
        <ecNumber evidence="7">1.2.1.41</ecNumber>
    </recommendedName>
    <alternativeName>
        <fullName evidence="7">Glutamate-5-semialdehyde dehydrogenase</fullName>
    </alternativeName>
    <alternativeName>
        <fullName evidence="7">Glutamyl-gamma-semialdehyde dehydrogenase</fullName>
        <shortName evidence="7">GSA dehydrogenase</shortName>
    </alternativeName>
</protein>
<dbReference type="InterPro" id="IPR016163">
    <property type="entry name" value="Ald_DH_C"/>
</dbReference>
<organism evidence="9 10">
    <name type="scientific">Jeotgalicoccus nanhaiensis</name>
    <dbReference type="NCBI Taxonomy" id="568603"/>
    <lineage>
        <taxon>Bacteria</taxon>
        <taxon>Bacillati</taxon>
        <taxon>Bacillota</taxon>
        <taxon>Bacilli</taxon>
        <taxon>Bacillales</taxon>
        <taxon>Staphylococcaceae</taxon>
        <taxon>Jeotgalicoccus</taxon>
    </lineage>
</organism>
<dbReference type="InterPro" id="IPR016161">
    <property type="entry name" value="Ald_DH/histidinol_DH"/>
</dbReference>
<dbReference type="PIRSF" id="PIRSF000151">
    <property type="entry name" value="GPR"/>
    <property type="match status" value="1"/>
</dbReference>
<comment type="similarity">
    <text evidence="7">Belongs to the gamma-glutamyl phosphate reductase family.</text>
</comment>
<keyword evidence="10" id="KW-1185">Reference proteome</keyword>
<feature type="domain" description="Aldehyde dehydrogenase" evidence="8">
    <location>
        <begin position="4"/>
        <end position="273"/>
    </location>
</feature>
<dbReference type="CDD" id="cd07079">
    <property type="entry name" value="ALDH_F18-19_ProA-GPR"/>
    <property type="match status" value="1"/>
</dbReference>
<dbReference type="PROSITE" id="PS01223">
    <property type="entry name" value="PROA"/>
    <property type="match status" value="1"/>
</dbReference>
<dbReference type="Gene3D" id="3.40.309.10">
    <property type="entry name" value="Aldehyde Dehydrogenase, Chain A, domain 2"/>
    <property type="match status" value="1"/>
</dbReference>
<keyword evidence="3 7" id="KW-0641">Proline biosynthesis</keyword>
<dbReference type="PANTHER" id="PTHR11063">
    <property type="entry name" value="GLUTAMATE SEMIALDEHYDE DEHYDROGENASE"/>
    <property type="match status" value="1"/>
</dbReference>
<dbReference type="InterPro" id="IPR012134">
    <property type="entry name" value="Glu-5-SA_DH"/>
</dbReference>
<evidence type="ECO:0000313" key="10">
    <source>
        <dbReference type="Proteomes" id="UP000647980"/>
    </source>
</evidence>
<dbReference type="InterPro" id="IPR016162">
    <property type="entry name" value="Ald_DH_N"/>
</dbReference>
<keyword evidence="4 7" id="KW-0521">NADP</keyword>
<evidence type="ECO:0000256" key="5">
    <source>
        <dbReference type="ARBA" id="ARBA00023002"/>
    </source>
</evidence>
<evidence type="ECO:0000256" key="1">
    <source>
        <dbReference type="ARBA" id="ARBA00004985"/>
    </source>
</evidence>
<comment type="subcellular location">
    <subcellularLocation>
        <location evidence="7">Cytoplasm</location>
    </subcellularLocation>
</comment>
<dbReference type="NCBIfam" id="TIGR00407">
    <property type="entry name" value="proA"/>
    <property type="match status" value="1"/>
</dbReference>
<accession>A0ABR9Y0Y9</accession>
<dbReference type="Gene3D" id="3.40.605.10">
    <property type="entry name" value="Aldehyde Dehydrogenase, Chain A, domain 1"/>
    <property type="match status" value="1"/>
</dbReference>
<sequence>MGTEAKKAGKVLRRSSEQQKNEALRLMAKELLHHSKDILDSNRTDLKNGRENGLSDAMLERLTLNEARLRSMAEGIDKIIGLKDPLTEGLGEWTTPEGLRIARRSVPLGVIGIIYESRPNVTADASALCIKAGNAVILRGGKEAMESNKAIVKALQQGLSKSDLPAKSIQLITDPSRTFAASFMQANEYIDCLIPRGGAGLIKAVLTQATVPVIETGTGNCHIYVHEDADLAMAEQILLNGKVQRPSVCNALETLLIDKNAAAEFLPVLAESLVNEGVEVIGGEREKQISSSITIGEVSAYDTEFLDLKIAVKVVEGYDQALEHIEKYSTGHSEVIITDSYHTALSFQEDIDSAQVYVNASTRFSDGEMFGFGGEIGISTQKLHARGPMGLNALTSYKYTILGNGQIRK</sequence>
<dbReference type="InterPro" id="IPR020593">
    <property type="entry name" value="G-glutamylP_reductase_CS"/>
</dbReference>
<dbReference type="Proteomes" id="UP000647980">
    <property type="component" value="Unassembled WGS sequence"/>
</dbReference>
<dbReference type="HAMAP" id="MF_00412">
    <property type="entry name" value="ProA"/>
    <property type="match status" value="1"/>
</dbReference>
<proteinExistence type="inferred from homology"/>
<comment type="caution">
    <text evidence="9">The sequence shown here is derived from an EMBL/GenBank/DDBJ whole genome shotgun (WGS) entry which is preliminary data.</text>
</comment>
<dbReference type="Pfam" id="PF00171">
    <property type="entry name" value="Aldedh"/>
    <property type="match status" value="1"/>
</dbReference>
<comment type="catalytic activity">
    <reaction evidence="6 7">
        <text>L-glutamate 5-semialdehyde + phosphate + NADP(+) = L-glutamyl 5-phosphate + NADPH + H(+)</text>
        <dbReference type="Rhea" id="RHEA:19541"/>
        <dbReference type="ChEBI" id="CHEBI:15378"/>
        <dbReference type="ChEBI" id="CHEBI:43474"/>
        <dbReference type="ChEBI" id="CHEBI:57783"/>
        <dbReference type="ChEBI" id="CHEBI:58066"/>
        <dbReference type="ChEBI" id="CHEBI:58274"/>
        <dbReference type="ChEBI" id="CHEBI:58349"/>
        <dbReference type="EC" id="1.2.1.41"/>
    </reaction>
</comment>
<dbReference type="SUPFAM" id="SSF53720">
    <property type="entry name" value="ALDH-like"/>
    <property type="match status" value="1"/>
</dbReference>
<evidence type="ECO:0000313" key="9">
    <source>
        <dbReference type="EMBL" id="MBF0754807.1"/>
    </source>
</evidence>
<evidence type="ECO:0000256" key="4">
    <source>
        <dbReference type="ARBA" id="ARBA00022857"/>
    </source>
</evidence>